<evidence type="ECO:0000313" key="6">
    <source>
        <dbReference type="Proteomes" id="UP000693981"/>
    </source>
</evidence>
<feature type="domain" description="RING-type" evidence="4">
    <location>
        <begin position="112"/>
        <end position="155"/>
    </location>
</feature>
<proteinExistence type="predicted"/>
<name>A0A8T1WTD1_9STRA</name>
<dbReference type="GO" id="GO:0004842">
    <property type="term" value="F:ubiquitin-protein transferase activity"/>
    <property type="evidence" value="ECO:0007669"/>
    <property type="project" value="InterPro"/>
</dbReference>
<gene>
    <name evidence="5" type="ORF">PHYBOEH_001884</name>
</gene>
<dbReference type="GO" id="GO:0036297">
    <property type="term" value="P:interstrand cross-link repair"/>
    <property type="evidence" value="ECO:0007669"/>
    <property type="project" value="InterPro"/>
</dbReference>
<dbReference type="PANTHER" id="PTHR16047">
    <property type="entry name" value="RFWD3 PROTEIN"/>
    <property type="match status" value="1"/>
</dbReference>
<keyword evidence="2" id="KW-0175">Coiled coil</keyword>
<evidence type="ECO:0000256" key="2">
    <source>
        <dbReference type="SAM" id="Coils"/>
    </source>
</evidence>
<evidence type="ECO:0000313" key="5">
    <source>
        <dbReference type="EMBL" id="KAG7396716.1"/>
    </source>
</evidence>
<keyword evidence="1" id="KW-0479">Metal-binding</keyword>
<dbReference type="OrthoDB" id="5600418at2759"/>
<dbReference type="GO" id="GO:0016567">
    <property type="term" value="P:protein ubiquitination"/>
    <property type="evidence" value="ECO:0007669"/>
    <property type="project" value="InterPro"/>
</dbReference>
<dbReference type="CDD" id="cd16450">
    <property type="entry name" value="mRING-C3HGC3_RFWD3"/>
    <property type="match status" value="1"/>
</dbReference>
<evidence type="ECO:0000259" key="4">
    <source>
        <dbReference type="PROSITE" id="PS50089"/>
    </source>
</evidence>
<dbReference type="PANTHER" id="PTHR16047:SF7">
    <property type="entry name" value="E3 UBIQUITIN-PROTEIN LIGASE RFWD3"/>
    <property type="match status" value="1"/>
</dbReference>
<dbReference type="GO" id="GO:0008270">
    <property type="term" value="F:zinc ion binding"/>
    <property type="evidence" value="ECO:0007669"/>
    <property type="project" value="UniProtKB-KW"/>
</dbReference>
<comment type="caution">
    <text evidence="5">The sequence shown here is derived from an EMBL/GenBank/DDBJ whole genome shotgun (WGS) entry which is preliminary data.</text>
</comment>
<accession>A0A8T1WTD1</accession>
<evidence type="ECO:0000256" key="1">
    <source>
        <dbReference type="PROSITE-ProRule" id="PRU00175"/>
    </source>
</evidence>
<feature type="coiled-coil region" evidence="2">
    <location>
        <begin position="179"/>
        <end position="213"/>
    </location>
</feature>
<dbReference type="InterPro" id="IPR001841">
    <property type="entry name" value="Znf_RING"/>
</dbReference>
<dbReference type="InterPro" id="IPR037381">
    <property type="entry name" value="RFWD3"/>
</dbReference>
<keyword evidence="1" id="KW-0862">Zinc</keyword>
<reference evidence="5" key="1">
    <citation type="submission" date="2021-02" db="EMBL/GenBank/DDBJ databases">
        <authorList>
            <person name="Palmer J.M."/>
        </authorList>
    </citation>
    <scope>NUCLEOTIDE SEQUENCE</scope>
    <source>
        <strain evidence="5">SCRP23</strain>
    </source>
</reference>
<feature type="compositionally biased region" description="Acidic residues" evidence="3">
    <location>
        <begin position="11"/>
        <end position="33"/>
    </location>
</feature>
<dbReference type="AlphaFoldDB" id="A0A8T1WTD1"/>
<keyword evidence="1" id="KW-0863">Zinc-finger</keyword>
<protein>
    <recommendedName>
        <fullName evidence="4">RING-type domain-containing protein</fullName>
    </recommendedName>
</protein>
<keyword evidence="6" id="KW-1185">Reference proteome</keyword>
<feature type="region of interest" description="Disordered" evidence="3">
    <location>
        <begin position="1"/>
        <end position="67"/>
    </location>
</feature>
<dbReference type="GO" id="GO:0005634">
    <property type="term" value="C:nucleus"/>
    <property type="evidence" value="ECO:0007669"/>
    <property type="project" value="InterPro"/>
</dbReference>
<evidence type="ECO:0000256" key="3">
    <source>
        <dbReference type="SAM" id="MobiDB-lite"/>
    </source>
</evidence>
<dbReference type="PROSITE" id="PS50089">
    <property type="entry name" value="ZF_RING_2"/>
    <property type="match status" value="1"/>
</dbReference>
<dbReference type="Pfam" id="PF13639">
    <property type="entry name" value="zf-RING_2"/>
    <property type="match status" value="1"/>
</dbReference>
<dbReference type="EMBL" id="JAGDFL010000143">
    <property type="protein sequence ID" value="KAG7396716.1"/>
    <property type="molecule type" value="Genomic_DNA"/>
</dbReference>
<dbReference type="Proteomes" id="UP000693981">
    <property type="component" value="Unassembled WGS sequence"/>
</dbReference>
<organism evidence="5 6">
    <name type="scientific">Phytophthora boehmeriae</name>
    <dbReference type="NCBI Taxonomy" id="109152"/>
    <lineage>
        <taxon>Eukaryota</taxon>
        <taxon>Sar</taxon>
        <taxon>Stramenopiles</taxon>
        <taxon>Oomycota</taxon>
        <taxon>Peronosporomycetes</taxon>
        <taxon>Peronosporales</taxon>
        <taxon>Peronosporaceae</taxon>
        <taxon>Phytophthora</taxon>
    </lineage>
</organism>
<sequence length="234" mass="25592">MWRLLGGLPVDSDDDSPDSSSPDSDDSEEEEDSSNSSAVASRPIPVVDLASPSTAVRRPLAATAADDDDDDVQILTAEEAAATVAAAAERGDAASRKRKRKRVETKAEPTECTICCEDCTIVGRHRLVALRCGHLFGKKCIEHWLSEKRTCPNCNSAVKRTDICPLFSDHVAVVDNSGVEEMKRKFDEEKKRSAKLEKEVAEVMKQLQLKAEQAMKLQDGTVAQYDMRKPAAAM</sequence>